<gene>
    <name evidence="1" type="ORF">FA13DRAFT_1742249</name>
</gene>
<reference evidence="1 2" key="1">
    <citation type="journal article" date="2019" name="Nat. Ecol. Evol.">
        <title>Megaphylogeny resolves global patterns of mushroom evolution.</title>
        <authorList>
            <person name="Varga T."/>
            <person name="Krizsan K."/>
            <person name="Foldi C."/>
            <person name="Dima B."/>
            <person name="Sanchez-Garcia M."/>
            <person name="Sanchez-Ramirez S."/>
            <person name="Szollosi G.J."/>
            <person name="Szarkandi J.G."/>
            <person name="Papp V."/>
            <person name="Albert L."/>
            <person name="Andreopoulos W."/>
            <person name="Angelini C."/>
            <person name="Antonin V."/>
            <person name="Barry K.W."/>
            <person name="Bougher N.L."/>
            <person name="Buchanan P."/>
            <person name="Buyck B."/>
            <person name="Bense V."/>
            <person name="Catcheside P."/>
            <person name="Chovatia M."/>
            <person name="Cooper J."/>
            <person name="Damon W."/>
            <person name="Desjardin D."/>
            <person name="Finy P."/>
            <person name="Geml J."/>
            <person name="Haridas S."/>
            <person name="Hughes K."/>
            <person name="Justo A."/>
            <person name="Karasinski D."/>
            <person name="Kautmanova I."/>
            <person name="Kiss B."/>
            <person name="Kocsube S."/>
            <person name="Kotiranta H."/>
            <person name="LaButti K.M."/>
            <person name="Lechner B.E."/>
            <person name="Liimatainen K."/>
            <person name="Lipzen A."/>
            <person name="Lukacs Z."/>
            <person name="Mihaltcheva S."/>
            <person name="Morgado L.N."/>
            <person name="Niskanen T."/>
            <person name="Noordeloos M.E."/>
            <person name="Ohm R.A."/>
            <person name="Ortiz-Santana B."/>
            <person name="Ovrebo C."/>
            <person name="Racz N."/>
            <person name="Riley R."/>
            <person name="Savchenko A."/>
            <person name="Shiryaev A."/>
            <person name="Soop K."/>
            <person name="Spirin V."/>
            <person name="Szebenyi C."/>
            <person name="Tomsovsky M."/>
            <person name="Tulloss R.E."/>
            <person name="Uehling J."/>
            <person name="Grigoriev I.V."/>
            <person name="Vagvolgyi C."/>
            <person name="Papp T."/>
            <person name="Martin F.M."/>
            <person name="Miettinen O."/>
            <person name="Hibbett D.S."/>
            <person name="Nagy L.G."/>
        </authorList>
    </citation>
    <scope>NUCLEOTIDE SEQUENCE [LARGE SCALE GENOMIC DNA]</scope>
    <source>
        <strain evidence="1 2">FP101781</strain>
    </source>
</reference>
<comment type="caution">
    <text evidence="1">The sequence shown here is derived from an EMBL/GenBank/DDBJ whole genome shotgun (WGS) entry which is preliminary data.</text>
</comment>
<dbReference type="EMBL" id="QPFP01000117">
    <property type="protein sequence ID" value="TEB21242.1"/>
    <property type="molecule type" value="Genomic_DNA"/>
</dbReference>
<keyword evidence="2" id="KW-1185">Reference proteome</keyword>
<name>A0A4Y7SHK6_COPMI</name>
<dbReference type="OrthoDB" id="2981375at2759"/>
<dbReference type="Proteomes" id="UP000298030">
    <property type="component" value="Unassembled WGS sequence"/>
</dbReference>
<evidence type="ECO:0000313" key="2">
    <source>
        <dbReference type="Proteomes" id="UP000298030"/>
    </source>
</evidence>
<organism evidence="1 2">
    <name type="scientific">Coprinellus micaceus</name>
    <name type="common">Glistening ink-cap mushroom</name>
    <name type="synonym">Coprinus micaceus</name>
    <dbReference type="NCBI Taxonomy" id="71717"/>
    <lineage>
        <taxon>Eukaryota</taxon>
        <taxon>Fungi</taxon>
        <taxon>Dikarya</taxon>
        <taxon>Basidiomycota</taxon>
        <taxon>Agaricomycotina</taxon>
        <taxon>Agaricomycetes</taxon>
        <taxon>Agaricomycetidae</taxon>
        <taxon>Agaricales</taxon>
        <taxon>Agaricineae</taxon>
        <taxon>Psathyrellaceae</taxon>
        <taxon>Coprinellus</taxon>
    </lineage>
</organism>
<proteinExistence type="predicted"/>
<accession>A0A4Y7SHK6</accession>
<sequence length="230" mass="24593">MTSPFVSAVQSNNLESLVELFKSNPSRSTIGDLLQAYDTVATSDPANADAYHTTLAALQNSPNVPEVVDKSDDGSEIRESFDRVFNRSLFNAIGGLLNEEADNEVTPANKYLIASLISGSAIKTKACFSSDQVGAITVGLHFADSDYTSYLKPAEYEVKAVGALIQVLSAAKRILEIEWLYKSDLQAGVERIGGVITSASGKKVHEAATALAQGGFKDAWESKDIWALLG</sequence>
<evidence type="ECO:0000313" key="1">
    <source>
        <dbReference type="EMBL" id="TEB21242.1"/>
    </source>
</evidence>
<dbReference type="AlphaFoldDB" id="A0A4Y7SHK6"/>
<protein>
    <submittedName>
        <fullName evidence="1">Uncharacterized protein</fullName>
    </submittedName>
</protein>